<organism evidence="9 10">
    <name type="scientific">Ruminococcus flavefaciens</name>
    <dbReference type="NCBI Taxonomy" id="1265"/>
    <lineage>
        <taxon>Bacteria</taxon>
        <taxon>Bacillati</taxon>
        <taxon>Bacillota</taxon>
        <taxon>Clostridia</taxon>
        <taxon>Eubacteriales</taxon>
        <taxon>Oscillospiraceae</taxon>
        <taxon>Ruminococcus</taxon>
    </lineage>
</organism>
<proteinExistence type="predicted"/>
<name>A0A1M7JZY8_RUMFL</name>
<evidence type="ECO:0000313" key="10">
    <source>
        <dbReference type="Proteomes" id="UP000184394"/>
    </source>
</evidence>
<dbReference type="PANTHER" id="PTHR22298">
    <property type="entry name" value="ENDO-1,4-BETA-GLUCANASE"/>
    <property type="match status" value="1"/>
</dbReference>
<dbReference type="Gene3D" id="1.50.10.10">
    <property type="match status" value="1"/>
</dbReference>
<dbReference type="InterPro" id="IPR008928">
    <property type="entry name" value="6-hairpin_glycosidase_sf"/>
</dbReference>
<feature type="domain" description="CBM3" evidence="7">
    <location>
        <begin position="586"/>
        <end position="765"/>
    </location>
</feature>
<dbReference type="InterPro" id="IPR018247">
    <property type="entry name" value="EF_Hand_1_Ca_BS"/>
</dbReference>
<feature type="chain" id="PRO_5012229715" evidence="6">
    <location>
        <begin position="30"/>
        <end position="893"/>
    </location>
</feature>
<dbReference type="EMBL" id="FRCT01000007">
    <property type="protein sequence ID" value="SHM58293.1"/>
    <property type="molecule type" value="Genomic_DNA"/>
</dbReference>
<dbReference type="CDD" id="cd14256">
    <property type="entry name" value="Dockerin_I"/>
    <property type="match status" value="1"/>
</dbReference>
<feature type="compositionally biased region" description="Low complexity" evidence="5">
    <location>
        <begin position="776"/>
        <end position="786"/>
    </location>
</feature>
<dbReference type="InterPro" id="IPR016134">
    <property type="entry name" value="Dockerin_dom"/>
</dbReference>
<dbReference type="SUPFAM" id="SSF63446">
    <property type="entry name" value="Type I dockerin domain"/>
    <property type="match status" value="1"/>
</dbReference>
<dbReference type="GO" id="GO:0000272">
    <property type="term" value="P:polysaccharide catabolic process"/>
    <property type="evidence" value="ECO:0007669"/>
    <property type="project" value="UniProtKB-KW"/>
</dbReference>
<dbReference type="SUPFAM" id="SSF49384">
    <property type="entry name" value="Carbohydrate-binding domain"/>
    <property type="match status" value="1"/>
</dbReference>
<feature type="domain" description="Dockerin" evidence="8">
    <location>
        <begin position="816"/>
        <end position="893"/>
    </location>
</feature>
<dbReference type="InterPro" id="IPR012341">
    <property type="entry name" value="6hp_glycosidase-like_sf"/>
</dbReference>
<feature type="region of interest" description="Disordered" evidence="5">
    <location>
        <begin position="848"/>
        <end position="873"/>
    </location>
</feature>
<evidence type="ECO:0000259" key="7">
    <source>
        <dbReference type="PROSITE" id="PS51172"/>
    </source>
</evidence>
<sequence length="893" mass="98692">MMNHKKLTAAVLSIVTAATSLCAAVPVYAADTESVQEFCAPISEVVKDSGLDIDYARALQYSLYFYDANMCGDTADRDSLLSWRGDCHTYDAHVPMVPWDGVTTNSSKGGTNLSASFMEKYKDVLDPDGDGTIDVAGGFHDAGDHVEFGMPENYSAATLGWDYYEFRDVFKKLGQDEHMETILRHFNDYLMKCTFRDKDGTVIAHCYQVGEGGIDHAIWNSPEVDTMPRPAFFLTAEKPQTDYVVSACASLAINYLNFKDTDEEYAAKSLDYAKALWKFANDNPKELSDNGDGPGQFYGSSKWEDDYCWAAAWMYIATGDASVFDYAVEIFDYYAPSGWCYCWNDMWSGAGVMWAVVNQEHPELELVQKIRDAQGKNQYVFDNFWDDDCVGKCLKAWKQKETPQGFAWLNQWGSCRYNTAMQLICLVHDKYTNDGKPGEWAEWAKKQMDYVLGKNDITYKEEAKYSVLAGKNGTHGPRSFIVGYNDTSVKNPHHRAASGLLMAEDAREQRHILWGALAGGPDNDDGHDDATKDWTENEVTIDYNACLPGAAAGLYAFFGTEDMAITPNFPPEDEKRVYGGPGGEGGGGGYWVEAIGLDSRNDDGTGAVEVSLKVLSGETSPSKNITVRYFIDASEVADPTIIDTKKLYDQSEMEIEGAKCTVSPLKKYKDSDSIYYVELSWEDCTIINSGKKSQFSVGFYGKGYTDPDTHKYVVYKWDPENDWSYEHLKMGKKTDFFAVDDPPEERCDYICVYADGVLVGGTEPDGSKPAEKEPAKTTTTTKPAVTTTTTTAKATVTSTTTTSRATTTVSNVNDVAVTLAGDANCDGEVDMSDIVLIMQSLANPDKYGSNGTDKNHITEQGKANGDVDKKSKGITSNDALKIQEFLLNKISSL</sequence>
<dbReference type="PROSITE" id="PS51172">
    <property type="entry name" value="CBM3"/>
    <property type="match status" value="1"/>
</dbReference>
<dbReference type="PROSITE" id="PS51766">
    <property type="entry name" value="DOCKERIN"/>
    <property type="match status" value="1"/>
</dbReference>
<evidence type="ECO:0000256" key="6">
    <source>
        <dbReference type="SAM" id="SignalP"/>
    </source>
</evidence>
<evidence type="ECO:0000256" key="2">
    <source>
        <dbReference type="ARBA" id="ARBA00023277"/>
    </source>
</evidence>
<keyword evidence="6" id="KW-0732">Signal</keyword>
<dbReference type="InterPro" id="IPR001701">
    <property type="entry name" value="Glyco_hydro_9"/>
</dbReference>
<dbReference type="PROSITE" id="PS00018">
    <property type="entry name" value="EF_HAND_1"/>
    <property type="match status" value="1"/>
</dbReference>
<protein>
    <submittedName>
        <fullName evidence="9">Glycosyl hydrolase family 9</fullName>
    </submittedName>
</protein>
<dbReference type="InterPro" id="IPR036439">
    <property type="entry name" value="Dockerin_dom_sf"/>
</dbReference>
<evidence type="ECO:0000256" key="4">
    <source>
        <dbReference type="ARBA" id="ARBA00023326"/>
    </source>
</evidence>
<dbReference type="InterPro" id="IPR008965">
    <property type="entry name" value="CBM2/CBM3_carb-bd_dom_sf"/>
</dbReference>
<keyword evidence="4" id="KW-0624">Polysaccharide degradation</keyword>
<feature type="compositionally biased region" description="Basic and acidic residues" evidence="5">
    <location>
        <begin position="853"/>
        <end position="871"/>
    </location>
</feature>
<gene>
    <name evidence="9" type="ORF">SAMN04487860_1071</name>
</gene>
<feature type="signal peptide" evidence="6">
    <location>
        <begin position="1"/>
        <end position="29"/>
    </location>
</feature>
<dbReference type="AlphaFoldDB" id="A0A1M7JZY8"/>
<dbReference type="Gene3D" id="2.60.40.710">
    <property type="entry name" value="Endoglucanase-like"/>
    <property type="match status" value="1"/>
</dbReference>
<keyword evidence="1 9" id="KW-0378">Hydrolase</keyword>
<reference evidence="9 10" key="1">
    <citation type="submission" date="2016-11" db="EMBL/GenBank/DDBJ databases">
        <authorList>
            <person name="Jaros S."/>
            <person name="Januszkiewicz K."/>
            <person name="Wedrychowicz H."/>
        </authorList>
    </citation>
    <scope>NUCLEOTIDE SEQUENCE [LARGE SCALE GENOMIC DNA]</scope>
    <source>
        <strain evidence="9 10">Y1</strain>
    </source>
</reference>
<dbReference type="RefSeq" id="WP_175547825.1">
    <property type="nucleotide sequence ID" value="NZ_FRCT01000007.1"/>
</dbReference>
<evidence type="ECO:0000313" key="9">
    <source>
        <dbReference type="EMBL" id="SHM58293.1"/>
    </source>
</evidence>
<dbReference type="Gene3D" id="1.10.1330.10">
    <property type="entry name" value="Dockerin domain"/>
    <property type="match status" value="1"/>
</dbReference>
<evidence type="ECO:0000256" key="3">
    <source>
        <dbReference type="ARBA" id="ARBA00023295"/>
    </source>
</evidence>
<evidence type="ECO:0000256" key="5">
    <source>
        <dbReference type="SAM" id="MobiDB-lite"/>
    </source>
</evidence>
<keyword evidence="3" id="KW-0326">Glycosidase</keyword>
<dbReference type="GO" id="GO:0004553">
    <property type="term" value="F:hydrolase activity, hydrolyzing O-glycosyl compounds"/>
    <property type="evidence" value="ECO:0007669"/>
    <property type="project" value="InterPro"/>
</dbReference>
<evidence type="ECO:0000256" key="1">
    <source>
        <dbReference type="ARBA" id="ARBA00022801"/>
    </source>
</evidence>
<evidence type="ECO:0000259" key="8">
    <source>
        <dbReference type="PROSITE" id="PS51766"/>
    </source>
</evidence>
<dbReference type="Proteomes" id="UP000184394">
    <property type="component" value="Unassembled WGS sequence"/>
</dbReference>
<feature type="compositionally biased region" description="Basic and acidic residues" evidence="5">
    <location>
        <begin position="765"/>
        <end position="775"/>
    </location>
</feature>
<feature type="region of interest" description="Disordered" evidence="5">
    <location>
        <begin position="762"/>
        <end position="786"/>
    </location>
</feature>
<accession>A0A1M7JZY8</accession>
<keyword evidence="2" id="KW-0119">Carbohydrate metabolism</keyword>
<dbReference type="Pfam" id="PF00759">
    <property type="entry name" value="Glyco_hydro_9"/>
    <property type="match status" value="2"/>
</dbReference>
<dbReference type="InterPro" id="IPR036966">
    <property type="entry name" value="CBM3_sf"/>
</dbReference>
<dbReference type="SUPFAM" id="SSF48208">
    <property type="entry name" value="Six-hairpin glycosidases"/>
    <property type="match status" value="1"/>
</dbReference>
<dbReference type="GO" id="GO:0030248">
    <property type="term" value="F:cellulose binding"/>
    <property type="evidence" value="ECO:0007669"/>
    <property type="project" value="InterPro"/>
</dbReference>
<dbReference type="InterPro" id="IPR001956">
    <property type="entry name" value="CBM3"/>
</dbReference>